<dbReference type="VEuPathDB" id="MicrosporidiaDB:M153_15234000619"/>
<comment type="similarity">
    <text evidence="1">Belongs to the eukaryotic ribosomal protein eL33 family.</text>
</comment>
<dbReference type="GO" id="GO:0003735">
    <property type="term" value="F:structural constituent of ribosome"/>
    <property type="evidence" value="ECO:0007669"/>
    <property type="project" value="InterPro"/>
</dbReference>
<dbReference type="Pfam" id="PF01247">
    <property type="entry name" value="Ribosomal_L35Ae"/>
    <property type="match status" value="2"/>
</dbReference>
<dbReference type="GO" id="GO:0005840">
    <property type="term" value="C:ribosome"/>
    <property type="evidence" value="ECO:0007669"/>
    <property type="project" value="UniProtKB-KW"/>
</dbReference>
<comment type="caution">
    <text evidence="4">The sequence shown here is derived from an EMBL/GenBank/DDBJ whole genome shotgun (WGS) entry which is preliminary data.</text>
</comment>
<keyword evidence="2" id="KW-0689">Ribosomal protein</keyword>
<proteinExistence type="inferred from homology"/>
<dbReference type="PANTHER" id="PTHR10902">
    <property type="entry name" value="60S RIBOSOMAL PROTEIN L35A"/>
    <property type="match status" value="1"/>
</dbReference>
<dbReference type="OrthoDB" id="1166329at2759"/>
<gene>
    <name evidence="4" type="ORF">M153_15234000619</name>
</gene>
<name>A0A0R0LXM1_9MICR</name>
<dbReference type="InterPro" id="IPR001780">
    <property type="entry name" value="Ribosomal_eL33"/>
</dbReference>
<accession>A0A0R0LXM1</accession>
<dbReference type="Gene3D" id="2.40.10.190">
    <property type="entry name" value="translation elongation factor selb, chain A, domain 4"/>
    <property type="match status" value="1"/>
</dbReference>
<dbReference type="SUPFAM" id="SSF50447">
    <property type="entry name" value="Translation proteins"/>
    <property type="match status" value="1"/>
</dbReference>
<keyword evidence="3" id="KW-0687">Ribonucleoprotein</keyword>
<evidence type="ECO:0000256" key="1">
    <source>
        <dbReference type="ARBA" id="ARBA00009269"/>
    </source>
</evidence>
<dbReference type="GO" id="GO:0006412">
    <property type="term" value="P:translation"/>
    <property type="evidence" value="ECO:0007669"/>
    <property type="project" value="InterPro"/>
</dbReference>
<sequence length="172" mass="19657">KKNKKKNKKMSTVESEFQSIPPSLTKILLTLSQTTISAKFIGHRRAQRRLHPREALVRIDNVDSKEAAEKYVGLECFLGKVYDSKTKLTKQGKREIKKPKEFTSEDLPIFKLQTGTFEPRNSSIKFKTVLGKIIKPHGNKGVVVVRFERNLAPVEVNSKVHIKLSRAPEYIE</sequence>
<evidence type="ECO:0000256" key="3">
    <source>
        <dbReference type="ARBA" id="ARBA00023274"/>
    </source>
</evidence>
<keyword evidence="5" id="KW-1185">Reference proteome</keyword>
<feature type="non-terminal residue" evidence="4">
    <location>
        <position position="1"/>
    </location>
</feature>
<reference evidence="4 5" key="1">
    <citation type="submission" date="2015-07" db="EMBL/GenBank/DDBJ databases">
        <title>The genome of Pseudoloma neurophilia, a relevant intracellular parasite of the zebrafish.</title>
        <authorList>
            <person name="Ndikumana S."/>
            <person name="Pelin A."/>
            <person name="Sanders J."/>
            <person name="Corradi N."/>
        </authorList>
    </citation>
    <scope>NUCLEOTIDE SEQUENCE [LARGE SCALE GENOMIC DNA]</scope>
    <source>
        <strain evidence="4 5">MK1</strain>
    </source>
</reference>
<evidence type="ECO:0000256" key="2">
    <source>
        <dbReference type="ARBA" id="ARBA00022980"/>
    </source>
</evidence>
<dbReference type="GO" id="GO:1990904">
    <property type="term" value="C:ribonucleoprotein complex"/>
    <property type="evidence" value="ECO:0007669"/>
    <property type="project" value="UniProtKB-KW"/>
</dbReference>
<dbReference type="AlphaFoldDB" id="A0A0R0LXM1"/>
<dbReference type="InterPro" id="IPR009000">
    <property type="entry name" value="Transl_B-barrel_sf"/>
</dbReference>
<dbReference type="Proteomes" id="UP000051530">
    <property type="component" value="Unassembled WGS sequence"/>
</dbReference>
<dbReference type="EMBL" id="LGUB01001316">
    <property type="protein sequence ID" value="KRH91999.1"/>
    <property type="molecule type" value="Genomic_DNA"/>
</dbReference>
<dbReference type="InterPro" id="IPR038661">
    <property type="entry name" value="Ribosomal_eL33_sf"/>
</dbReference>
<protein>
    <submittedName>
        <fullName evidence="4">Uncharacterized protein</fullName>
    </submittedName>
</protein>
<evidence type="ECO:0000313" key="5">
    <source>
        <dbReference type="Proteomes" id="UP000051530"/>
    </source>
</evidence>
<evidence type="ECO:0000313" key="4">
    <source>
        <dbReference type="EMBL" id="KRH91999.1"/>
    </source>
</evidence>
<organism evidence="4 5">
    <name type="scientific">Pseudoloma neurophilia</name>
    <dbReference type="NCBI Taxonomy" id="146866"/>
    <lineage>
        <taxon>Eukaryota</taxon>
        <taxon>Fungi</taxon>
        <taxon>Fungi incertae sedis</taxon>
        <taxon>Microsporidia</taxon>
        <taxon>Pseudoloma</taxon>
    </lineage>
</organism>